<evidence type="ECO:0000313" key="11">
    <source>
        <dbReference type="EMBL" id="KAJ3255247.1"/>
    </source>
</evidence>
<proteinExistence type="inferred from homology"/>
<dbReference type="GO" id="GO:0012505">
    <property type="term" value="C:endomembrane system"/>
    <property type="evidence" value="ECO:0007669"/>
    <property type="project" value="UniProtKB-SubCell"/>
</dbReference>
<protein>
    <submittedName>
        <fullName evidence="11">Transmembrane emp24 domain-containing protein 7</fullName>
    </submittedName>
</protein>
<dbReference type="Proteomes" id="UP001210925">
    <property type="component" value="Unassembled WGS sequence"/>
</dbReference>
<evidence type="ECO:0000259" key="10">
    <source>
        <dbReference type="PROSITE" id="PS50866"/>
    </source>
</evidence>
<evidence type="ECO:0000256" key="7">
    <source>
        <dbReference type="ARBA" id="ARBA00037847"/>
    </source>
</evidence>
<dbReference type="SMART" id="SM01190">
    <property type="entry name" value="EMP24_GP25L"/>
    <property type="match status" value="1"/>
</dbReference>
<dbReference type="PROSITE" id="PS50866">
    <property type="entry name" value="GOLD"/>
    <property type="match status" value="1"/>
</dbReference>
<evidence type="ECO:0000256" key="4">
    <source>
        <dbReference type="ARBA" id="ARBA00022729"/>
    </source>
</evidence>
<sequence length="265" mass="30110">MFKFLLLGTALCSSFTLNIKPYTKECFFEDLKKDDRLEVSFEVIQTPGDWAIDYEIKTPGGATIHKVTGERASSFGFNAASNGEHHQCFDNRSGYEKNVQFSFLGPDDQSKIEIGKDMSEDEKELGRNIQDLSNQMSYFPMVGQGENNVNGRKRNLFKEKRQEIQRLKKKSGTDALSLLQKTNQQITPIIDSVVSASIKKQDLISDKPFNTNKIKLVSGVRPGRMGKHGVYIRPARINKKKVKKLLKNKKLEILEAIEKKDIDMD</sequence>
<dbReference type="AlphaFoldDB" id="A0AAD5UDQ2"/>
<keyword evidence="6" id="KW-0472">Membrane</keyword>
<reference evidence="11" key="1">
    <citation type="submission" date="2020-05" db="EMBL/GenBank/DDBJ databases">
        <title>Phylogenomic resolution of chytrid fungi.</title>
        <authorList>
            <person name="Stajich J.E."/>
            <person name="Amses K."/>
            <person name="Simmons R."/>
            <person name="Seto K."/>
            <person name="Myers J."/>
            <person name="Bonds A."/>
            <person name="Quandt C.A."/>
            <person name="Barry K."/>
            <person name="Liu P."/>
            <person name="Grigoriev I."/>
            <person name="Longcore J.E."/>
            <person name="James T.Y."/>
        </authorList>
    </citation>
    <scope>NUCLEOTIDE SEQUENCE</scope>
    <source>
        <strain evidence="11">PLAUS21</strain>
    </source>
</reference>
<dbReference type="Pfam" id="PF01105">
    <property type="entry name" value="EMP24_GP25L"/>
    <property type="match status" value="1"/>
</dbReference>
<comment type="similarity">
    <text evidence="2 8">Belongs to the EMP24/GP25L family.</text>
</comment>
<comment type="subcellular location">
    <subcellularLocation>
        <location evidence="7">Endomembrane system</location>
        <topology evidence="7">Single-pass membrane protein</topology>
    </subcellularLocation>
    <subcellularLocation>
        <location evidence="1 8">Membrane</location>
        <topology evidence="1 8">Single-pass type I membrane protein</topology>
    </subcellularLocation>
</comment>
<dbReference type="SUPFAM" id="SSF101576">
    <property type="entry name" value="Supernatant protein factor (SPF), C-terminal domain"/>
    <property type="match status" value="1"/>
</dbReference>
<dbReference type="InterPro" id="IPR015720">
    <property type="entry name" value="Emp24-like"/>
</dbReference>
<keyword evidence="12" id="KW-1185">Reference proteome</keyword>
<dbReference type="EMBL" id="JADGKB010000069">
    <property type="protein sequence ID" value="KAJ3255247.1"/>
    <property type="molecule type" value="Genomic_DNA"/>
</dbReference>
<dbReference type="InterPro" id="IPR036598">
    <property type="entry name" value="GOLD_dom_sf"/>
</dbReference>
<keyword evidence="3 8" id="KW-0812">Transmembrane</keyword>
<dbReference type="InterPro" id="IPR009038">
    <property type="entry name" value="GOLD_dom"/>
</dbReference>
<keyword evidence="5" id="KW-1133">Transmembrane helix</keyword>
<gene>
    <name evidence="11" type="primary">TMED7</name>
    <name evidence="11" type="ORF">HK103_006383</name>
</gene>
<evidence type="ECO:0000256" key="9">
    <source>
        <dbReference type="SAM" id="SignalP"/>
    </source>
</evidence>
<evidence type="ECO:0000313" key="12">
    <source>
        <dbReference type="Proteomes" id="UP001210925"/>
    </source>
</evidence>
<evidence type="ECO:0000256" key="6">
    <source>
        <dbReference type="ARBA" id="ARBA00023136"/>
    </source>
</evidence>
<dbReference type="PANTHER" id="PTHR22811">
    <property type="entry name" value="TRANSMEMBRANE EMP24 DOMAIN-CONTAINING PROTEIN"/>
    <property type="match status" value="1"/>
</dbReference>
<keyword evidence="4 9" id="KW-0732">Signal</keyword>
<organism evidence="11 12">
    <name type="scientific">Boothiomyces macroporosus</name>
    <dbReference type="NCBI Taxonomy" id="261099"/>
    <lineage>
        <taxon>Eukaryota</taxon>
        <taxon>Fungi</taxon>
        <taxon>Fungi incertae sedis</taxon>
        <taxon>Chytridiomycota</taxon>
        <taxon>Chytridiomycota incertae sedis</taxon>
        <taxon>Chytridiomycetes</taxon>
        <taxon>Rhizophydiales</taxon>
        <taxon>Terramycetaceae</taxon>
        <taxon>Boothiomyces</taxon>
    </lineage>
</organism>
<evidence type="ECO:0000256" key="3">
    <source>
        <dbReference type="ARBA" id="ARBA00022692"/>
    </source>
</evidence>
<evidence type="ECO:0000256" key="8">
    <source>
        <dbReference type="RuleBase" id="RU003827"/>
    </source>
</evidence>
<feature type="signal peptide" evidence="9">
    <location>
        <begin position="1"/>
        <end position="16"/>
    </location>
</feature>
<name>A0AAD5UDQ2_9FUNG</name>
<evidence type="ECO:0000256" key="2">
    <source>
        <dbReference type="ARBA" id="ARBA00007104"/>
    </source>
</evidence>
<feature type="chain" id="PRO_5042275686" evidence="9">
    <location>
        <begin position="17"/>
        <end position="265"/>
    </location>
</feature>
<comment type="caution">
    <text evidence="11">The sequence shown here is derived from an EMBL/GenBank/DDBJ whole genome shotgun (WGS) entry which is preliminary data.</text>
</comment>
<accession>A0AAD5UDQ2</accession>
<feature type="domain" description="GOLD" evidence="10">
    <location>
        <begin position="24"/>
        <end position="105"/>
    </location>
</feature>
<evidence type="ECO:0000256" key="5">
    <source>
        <dbReference type="ARBA" id="ARBA00022989"/>
    </source>
</evidence>
<evidence type="ECO:0000256" key="1">
    <source>
        <dbReference type="ARBA" id="ARBA00004479"/>
    </source>
</evidence>
<dbReference type="GO" id="GO:0016020">
    <property type="term" value="C:membrane"/>
    <property type="evidence" value="ECO:0007669"/>
    <property type="project" value="UniProtKB-SubCell"/>
</dbReference>